<dbReference type="HOGENOM" id="CLU_086433_0_0_1"/>
<dbReference type="RefSeq" id="XP_001386885.2">
    <property type="nucleotide sequence ID" value="XM_001386848.1"/>
</dbReference>
<dbReference type="OrthoDB" id="2399148at2759"/>
<dbReference type="GO" id="GO:0044284">
    <property type="term" value="C:mitochondrial crista junction"/>
    <property type="evidence" value="ECO:0007669"/>
    <property type="project" value="TreeGrafter"/>
</dbReference>
<dbReference type="InterPro" id="IPR033181">
    <property type="entry name" value="Mic26_fungi"/>
</dbReference>
<dbReference type="InParanoid" id="A3GHQ5"/>
<gene>
    <name evidence="2" type="ORF">PICST_66655</name>
</gene>
<keyword evidence="1" id="KW-0496">Mitochondrion</keyword>
<comment type="subcellular location">
    <subcellularLocation>
        <location evidence="1">Mitochondrion inner membrane</location>
    </subcellularLocation>
</comment>
<comment type="subunit">
    <text evidence="1">Component of the mitochondrial contact site and cristae organizing system (MICOS) complex.</text>
</comment>
<dbReference type="Pfam" id="PF09769">
    <property type="entry name" value="ApoO"/>
    <property type="match status" value="1"/>
</dbReference>
<dbReference type="PANTHER" id="PTHR28268">
    <property type="entry name" value="MICOS SUBUNIT MIC26"/>
    <property type="match status" value="1"/>
</dbReference>
<dbReference type="GO" id="GO:0042407">
    <property type="term" value="P:cristae formation"/>
    <property type="evidence" value="ECO:0007669"/>
    <property type="project" value="InterPro"/>
</dbReference>
<dbReference type="Proteomes" id="UP000002258">
    <property type="component" value="Chromosome 1"/>
</dbReference>
<keyword evidence="1" id="KW-0472">Membrane</keyword>
<reference evidence="2 3" key="1">
    <citation type="journal article" date="2007" name="Nat. Biotechnol.">
        <title>Genome sequence of the lignocellulose-bioconverting and xylose-fermenting yeast Pichia stipitis.</title>
        <authorList>
            <person name="Jeffries T.W."/>
            <person name="Grigoriev I.V."/>
            <person name="Grimwood J."/>
            <person name="Laplaza J.M."/>
            <person name="Aerts A."/>
            <person name="Salamov A."/>
            <person name="Schmutz J."/>
            <person name="Lindquist E."/>
            <person name="Dehal P."/>
            <person name="Shapiro H."/>
            <person name="Jin Y.S."/>
            <person name="Passoth V."/>
            <person name="Richardson P.M."/>
        </authorList>
    </citation>
    <scope>NUCLEOTIDE SEQUENCE [LARGE SCALE GENOMIC DNA]</scope>
    <source>
        <strain evidence="3">ATCC 58785 / CBS 6054 / NBRC 10063 / NRRL Y-11545</strain>
    </source>
</reference>
<comment type="caution">
    <text evidence="2">The sequence shown here is derived from an EMBL/GenBank/DDBJ whole genome shotgun (WGS) entry which is preliminary data.</text>
</comment>
<evidence type="ECO:0000256" key="1">
    <source>
        <dbReference type="RuleBase" id="RU363021"/>
    </source>
</evidence>
<proteinExistence type="predicted"/>
<dbReference type="OMA" id="YFMPRTF"/>
<evidence type="ECO:0000313" key="2">
    <source>
        <dbReference type="EMBL" id="EAZ62862.2"/>
    </source>
</evidence>
<dbReference type="KEGG" id="pic:PICST_66655"/>
<accession>A3GHQ5</accession>
<keyword evidence="3" id="KW-1185">Reference proteome</keyword>
<evidence type="ECO:0000313" key="3">
    <source>
        <dbReference type="Proteomes" id="UP000002258"/>
    </source>
</evidence>
<comment type="function">
    <text evidence="1">Component of the MICOS complex, a large protein complex of the mitochondrial inner membrane that plays crucial roles in the maintenance of crista junctions, inner membrane architecture, and formation of contact sites to the outer membrane.</text>
</comment>
<organism evidence="2 3">
    <name type="scientific">Scheffersomyces stipitis (strain ATCC 58785 / CBS 6054 / NBRC 10063 / NRRL Y-11545)</name>
    <name type="common">Yeast</name>
    <name type="synonym">Pichia stipitis</name>
    <dbReference type="NCBI Taxonomy" id="322104"/>
    <lineage>
        <taxon>Eukaryota</taxon>
        <taxon>Fungi</taxon>
        <taxon>Dikarya</taxon>
        <taxon>Ascomycota</taxon>
        <taxon>Saccharomycotina</taxon>
        <taxon>Pichiomycetes</taxon>
        <taxon>Debaryomycetaceae</taxon>
        <taxon>Scheffersomyces</taxon>
    </lineage>
</organism>
<dbReference type="STRING" id="322104.A3GHQ5"/>
<dbReference type="AlphaFoldDB" id="A3GHQ5"/>
<name>A3GHQ5_PICST</name>
<dbReference type="eggNOG" id="ENOG502S99Y">
    <property type="taxonomic scope" value="Eukaryota"/>
</dbReference>
<protein>
    <recommendedName>
        <fullName evidence="1">MICOS complex subunit</fullName>
    </recommendedName>
</protein>
<dbReference type="PANTHER" id="PTHR28268:SF1">
    <property type="entry name" value="MICOS SUBUNIT MIC26"/>
    <property type="match status" value="1"/>
</dbReference>
<dbReference type="GO" id="GO:0061617">
    <property type="term" value="C:MICOS complex"/>
    <property type="evidence" value="ECO:0007669"/>
    <property type="project" value="UniProtKB-UniRule"/>
</dbReference>
<dbReference type="InterPro" id="IPR019166">
    <property type="entry name" value="MIC26/MIC27"/>
</dbReference>
<sequence length="211" mass="23882">MAKRSFYEDDELVVSKPGFNAEISPALKEKESAHGNISFVEGMGVRTTPFLEQYSNKLRLWLHDKVSIYGAEVDTQKTAFLNEVSTVSNGVKSTIHEPVLPNLVYILTISLTGSILASRRSLPVRFATPLVFGGFALNHYMPKTFDTIVSNYENYEKSQFPEFNKQKQELVFDNYNNIKKQVDVSISEANVTLQKSVHEARKYLCDIFGDN</sequence>
<keyword evidence="1" id="KW-0999">Mitochondrion inner membrane</keyword>
<dbReference type="GeneID" id="4851804"/>
<dbReference type="EMBL" id="AAVQ01000002">
    <property type="protein sequence ID" value="EAZ62862.2"/>
    <property type="molecule type" value="Genomic_DNA"/>
</dbReference>